<keyword evidence="8" id="KW-1185">Reference proteome</keyword>
<dbReference type="GO" id="GO:0017022">
    <property type="term" value="F:myosin binding"/>
    <property type="evidence" value="ECO:0007669"/>
    <property type="project" value="TreeGrafter"/>
</dbReference>
<dbReference type="Ensembl" id="ENSTNIT00000013716.1">
    <property type="protein sequence ID" value="ENSTNIP00000013522.1"/>
    <property type="gene ID" value="ENSTNIG00000010609.1"/>
</dbReference>
<dbReference type="PANTHER" id="PTHR14555:SF1">
    <property type="entry name" value="MELANOPHILIN"/>
    <property type="match status" value="1"/>
</dbReference>
<proteinExistence type="predicted"/>
<dbReference type="GO" id="GO:0031267">
    <property type="term" value="F:small GTPase binding"/>
    <property type="evidence" value="ECO:0007669"/>
    <property type="project" value="InterPro"/>
</dbReference>
<dbReference type="InterPro" id="IPR010911">
    <property type="entry name" value="Rab_BD"/>
</dbReference>
<dbReference type="Pfam" id="PF02318">
    <property type="entry name" value="FYVE_2"/>
    <property type="match status" value="1"/>
</dbReference>
<dbReference type="GO" id="GO:0030864">
    <property type="term" value="C:cortical actin cytoskeleton"/>
    <property type="evidence" value="ECO:0007669"/>
    <property type="project" value="TreeGrafter"/>
</dbReference>
<evidence type="ECO:0000313" key="8">
    <source>
        <dbReference type="Proteomes" id="UP000007303"/>
    </source>
</evidence>
<keyword evidence="4" id="KW-0175">Coiled coil</keyword>
<reference evidence="7" key="2">
    <citation type="submission" date="2025-08" db="UniProtKB">
        <authorList>
            <consortium name="Ensembl"/>
        </authorList>
    </citation>
    <scope>IDENTIFICATION</scope>
</reference>
<evidence type="ECO:0000256" key="4">
    <source>
        <dbReference type="SAM" id="Coils"/>
    </source>
</evidence>
<evidence type="ECO:0000259" key="6">
    <source>
        <dbReference type="PROSITE" id="PS50916"/>
    </source>
</evidence>
<dbReference type="FunFam" id="3.30.40.10:FF:000018">
    <property type="entry name" value="Synaptotagmin-like 5, isoform CRA_a"/>
    <property type="match status" value="1"/>
</dbReference>
<dbReference type="OMA" id="YIDRTTE"/>
<feature type="region of interest" description="Disordered" evidence="5">
    <location>
        <begin position="360"/>
        <end position="412"/>
    </location>
</feature>
<reference evidence="7" key="3">
    <citation type="submission" date="2025-09" db="UniProtKB">
        <authorList>
            <consortium name="Ensembl"/>
        </authorList>
    </citation>
    <scope>IDENTIFICATION</scope>
</reference>
<feature type="compositionally biased region" description="Polar residues" evidence="5">
    <location>
        <begin position="264"/>
        <end position="276"/>
    </location>
</feature>
<feature type="domain" description="RabBD" evidence="6">
    <location>
        <begin position="4"/>
        <end position="124"/>
    </location>
</feature>
<dbReference type="GO" id="GO:0008270">
    <property type="term" value="F:zinc ion binding"/>
    <property type="evidence" value="ECO:0007669"/>
    <property type="project" value="UniProtKB-KW"/>
</dbReference>
<name>H3CZ37_TETNG</name>
<dbReference type="PROSITE" id="PS50916">
    <property type="entry name" value="RABBD"/>
    <property type="match status" value="1"/>
</dbReference>
<dbReference type="InterPro" id="IPR006788">
    <property type="entry name" value="Myrip/Melanophilin"/>
</dbReference>
<evidence type="ECO:0000256" key="2">
    <source>
        <dbReference type="ARBA" id="ARBA00022771"/>
    </source>
</evidence>
<reference evidence="8" key="1">
    <citation type="journal article" date="2004" name="Nature">
        <title>Genome duplication in the teleost fish Tetraodon nigroviridis reveals the early vertebrate proto-karyotype.</title>
        <authorList>
            <person name="Jaillon O."/>
            <person name="Aury J.-M."/>
            <person name="Brunet F."/>
            <person name="Petit J.-L."/>
            <person name="Stange-Thomann N."/>
            <person name="Mauceli E."/>
            <person name="Bouneau L."/>
            <person name="Fischer C."/>
            <person name="Ozouf-Costaz C."/>
            <person name="Bernot A."/>
            <person name="Nicaud S."/>
            <person name="Jaffe D."/>
            <person name="Fisher S."/>
            <person name="Lutfalla G."/>
            <person name="Dossat C."/>
            <person name="Segurens B."/>
            <person name="Dasilva C."/>
            <person name="Salanoubat M."/>
            <person name="Levy M."/>
            <person name="Boudet N."/>
            <person name="Castellano S."/>
            <person name="Anthouard V."/>
            <person name="Jubin C."/>
            <person name="Castelli V."/>
            <person name="Katinka M."/>
            <person name="Vacherie B."/>
            <person name="Biemont C."/>
            <person name="Skalli Z."/>
            <person name="Cattolico L."/>
            <person name="Poulain J."/>
            <person name="De Berardinis V."/>
            <person name="Cruaud C."/>
            <person name="Duprat S."/>
            <person name="Brottier P."/>
            <person name="Coutanceau J.-P."/>
            <person name="Gouzy J."/>
            <person name="Parra G."/>
            <person name="Lardier G."/>
            <person name="Chapple C."/>
            <person name="McKernan K.J."/>
            <person name="McEwan P."/>
            <person name="Bosak S."/>
            <person name="Kellis M."/>
            <person name="Volff J.-N."/>
            <person name="Guigo R."/>
            <person name="Zody M.C."/>
            <person name="Mesirov J."/>
            <person name="Lindblad-Toh K."/>
            <person name="Birren B."/>
            <person name="Nusbaum C."/>
            <person name="Kahn D."/>
            <person name="Robinson-Rechavi M."/>
            <person name="Laudet V."/>
            <person name="Schachter V."/>
            <person name="Quetier F."/>
            <person name="Saurin W."/>
            <person name="Scarpelli C."/>
            <person name="Wincker P."/>
            <person name="Lander E.S."/>
            <person name="Weissenbach J."/>
            <person name="Roest Crollius H."/>
        </authorList>
    </citation>
    <scope>NUCLEOTIDE SEQUENCE [LARGE SCALE GENOMIC DNA]</scope>
</reference>
<dbReference type="Pfam" id="PF04698">
    <property type="entry name" value="Rab_eff_C"/>
    <property type="match status" value="1"/>
</dbReference>
<keyword evidence="1" id="KW-0479">Metal-binding</keyword>
<keyword evidence="2" id="KW-0863">Zinc-finger</keyword>
<dbReference type="CDD" id="cd15752">
    <property type="entry name" value="FYVE_SlaC2-a"/>
    <property type="match status" value="1"/>
</dbReference>
<dbReference type="InParanoid" id="H3CZ37"/>
<keyword evidence="3" id="KW-0862">Zinc</keyword>
<protein>
    <submittedName>
        <fullName evidence="7">Melanophilin a</fullName>
    </submittedName>
</protein>
<evidence type="ECO:0000313" key="7">
    <source>
        <dbReference type="Ensembl" id="ENSTNIP00000013522.1"/>
    </source>
</evidence>
<dbReference type="GO" id="GO:0006886">
    <property type="term" value="P:intracellular protein transport"/>
    <property type="evidence" value="ECO:0007669"/>
    <property type="project" value="InterPro"/>
</dbReference>
<dbReference type="SUPFAM" id="SSF57903">
    <property type="entry name" value="FYVE/PHD zinc finger"/>
    <property type="match status" value="1"/>
</dbReference>
<evidence type="ECO:0000256" key="1">
    <source>
        <dbReference type="ARBA" id="ARBA00022723"/>
    </source>
</evidence>
<evidence type="ECO:0000256" key="5">
    <source>
        <dbReference type="SAM" id="MobiDB-lite"/>
    </source>
</evidence>
<dbReference type="Proteomes" id="UP000007303">
    <property type="component" value="Unassembled WGS sequence"/>
</dbReference>
<dbReference type="Gene3D" id="3.30.40.10">
    <property type="entry name" value="Zinc/RING finger domain, C3HC4 (zinc finger)"/>
    <property type="match status" value="1"/>
</dbReference>
<dbReference type="InterPro" id="IPR041282">
    <property type="entry name" value="FYVE_2"/>
</dbReference>
<dbReference type="InterPro" id="IPR013083">
    <property type="entry name" value="Znf_RING/FYVE/PHD"/>
</dbReference>
<dbReference type="GeneTree" id="ENSGT00950000183138"/>
<feature type="coiled-coil region" evidence="4">
    <location>
        <begin position="450"/>
        <end position="484"/>
    </location>
</feature>
<dbReference type="AlphaFoldDB" id="H3CZ37"/>
<feature type="region of interest" description="Disordered" evidence="5">
    <location>
        <begin position="264"/>
        <end position="316"/>
    </location>
</feature>
<organism evidence="7 8">
    <name type="scientific">Tetraodon nigroviridis</name>
    <name type="common">Spotted green pufferfish</name>
    <name type="synonym">Chelonodon nigroviridis</name>
    <dbReference type="NCBI Taxonomy" id="99883"/>
    <lineage>
        <taxon>Eukaryota</taxon>
        <taxon>Metazoa</taxon>
        <taxon>Chordata</taxon>
        <taxon>Craniata</taxon>
        <taxon>Vertebrata</taxon>
        <taxon>Euteleostomi</taxon>
        <taxon>Actinopterygii</taxon>
        <taxon>Neopterygii</taxon>
        <taxon>Teleostei</taxon>
        <taxon>Neoteleostei</taxon>
        <taxon>Acanthomorphata</taxon>
        <taxon>Eupercaria</taxon>
        <taxon>Tetraodontiformes</taxon>
        <taxon>Tetradontoidea</taxon>
        <taxon>Tetraodontidae</taxon>
        <taxon>Tetraodon</taxon>
    </lineage>
</organism>
<dbReference type="GO" id="GO:0051876">
    <property type="term" value="P:pigment granule dispersal"/>
    <property type="evidence" value="ECO:0007669"/>
    <property type="project" value="Ensembl"/>
</dbReference>
<dbReference type="InterPro" id="IPR037442">
    <property type="entry name" value="Melanophilin_FYVE-rel_dom"/>
</dbReference>
<dbReference type="InterPro" id="IPR011011">
    <property type="entry name" value="Znf_FYVE_PHD"/>
</dbReference>
<dbReference type="InterPro" id="IPR051745">
    <property type="entry name" value="Intracell_Transport_Effector"/>
</dbReference>
<dbReference type="PANTHER" id="PTHR14555">
    <property type="entry name" value="MYELIN-ASSOCIATED OLIGODENDROCYTIC BASIC PROTEIN MOBP -RELATED"/>
    <property type="match status" value="1"/>
</dbReference>
<dbReference type="HOGENOM" id="CLU_025193_2_0_1"/>
<sequence>MDRKLDLSRLTDEEAKHIWEVIQRDFSLRKTEEERLGQLKTKIEKEGSKRELLGSQDCLSDSLCICCLQPFKFLVNSKRQCLDCHMYTCKACSRYNKKEHGWVCDNCRMTRVVKIGTAGWYHDNVRNRFKRFGSAKVMRSLYKRLNGEGGRDDDTQSMPDVRSQGFNGLEEESGEADAQRYKTMRKNKRLLSVHPLDFDPDDYFPHSRRPSVQMMEDRVYRNEMDYEMYNHRANRRRSLDRYALRPETYDYGDSRMVPTRSLSKISSSVARQQYVDTSDEEDYPRYPLSQQTPYRRRNSRASSQENLGQAPPMNELNKRMSAIESLLSRLEEKITPADESTHLGQNEEEKLRRKLSELAGNLSDKGLSSDEEPGKRPFPSGRGPTNTKTGPALTLESLKDKELSSSSDEMPTEAQKVYIAAGQSYELETKLRKLEQSAKTRFGGTTDSELSELEDVVALTATRVQNAESEVSDIESKIAALNAAGKKKVSSKIS</sequence>
<accession>H3CZ37</accession>
<evidence type="ECO:0000256" key="3">
    <source>
        <dbReference type="ARBA" id="ARBA00022833"/>
    </source>
</evidence>
<dbReference type="STRING" id="99883.ENSTNIP00000013522"/>
<dbReference type="GO" id="GO:0003779">
    <property type="term" value="F:actin binding"/>
    <property type="evidence" value="ECO:0007669"/>
    <property type="project" value="TreeGrafter"/>
</dbReference>